<accession>A0AA85J5X1</accession>
<dbReference type="WBParaSite" id="TREG1_1440.1">
    <property type="protein sequence ID" value="TREG1_1440.1"/>
    <property type="gene ID" value="TREG1_1440"/>
</dbReference>
<dbReference type="AlphaFoldDB" id="A0AA85J5X1"/>
<name>A0AA85J5X1_TRIRE</name>
<reference evidence="2" key="2">
    <citation type="submission" date="2023-11" db="UniProtKB">
        <authorList>
            <consortium name="WormBaseParasite"/>
        </authorList>
    </citation>
    <scope>IDENTIFICATION</scope>
</reference>
<proteinExistence type="predicted"/>
<reference evidence="1" key="1">
    <citation type="submission" date="2022-06" db="EMBL/GenBank/DDBJ databases">
        <authorList>
            <person name="Berger JAMES D."/>
            <person name="Berger JAMES D."/>
        </authorList>
    </citation>
    <scope>NUCLEOTIDE SEQUENCE [LARGE SCALE GENOMIC DNA]</scope>
</reference>
<dbReference type="Proteomes" id="UP000050795">
    <property type="component" value="Unassembled WGS sequence"/>
</dbReference>
<evidence type="ECO:0000313" key="2">
    <source>
        <dbReference type="WBParaSite" id="TREG1_1440.1"/>
    </source>
</evidence>
<organism evidence="1 2">
    <name type="scientific">Trichobilharzia regenti</name>
    <name type="common">Nasal bird schistosome</name>
    <dbReference type="NCBI Taxonomy" id="157069"/>
    <lineage>
        <taxon>Eukaryota</taxon>
        <taxon>Metazoa</taxon>
        <taxon>Spiralia</taxon>
        <taxon>Lophotrochozoa</taxon>
        <taxon>Platyhelminthes</taxon>
        <taxon>Trematoda</taxon>
        <taxon>Digenea</taxon>
        <taxon>Strigeidida</taxon>
        <taxon>Schistosomatoidea</taxon>
        <taxon>Schistosomatidae</taxon>
        <taxon>Trichobilharzia</taxon>
    </lineage>
</organism>
<keyword evidence="1" id="KW-1185">Reference proteome</keyword>
<sequence length="185" mass="21233">MPVSSWNLPGEKVINNLYGCTNWTSMRYIPPLHEIEKEWQPCLERIPVYHFSGAELLQGGWNKWNSAGHPDILAQSSTAVEPDWYTRRRQDIRNADKKFCEHWAYNRWSKPTSFTVLGCNRQAPVANETLQPITGKQKTTTRPSAVHTGIRPIHYGIGEGFSSCKFIPKTKERNQVGYNEESVNK</sequence>
<evidence type="ECO:0000313" key="1">
    <source>
        <dbReference type="Proteomes" id="UP000050795"/>
    </source>
</evidence>
<protein>
    <submittedName>
        <fullName evidence="2">Cilia- and flagella-associated protein 126</fullName>
    </submittedName>
</protein>